<protein>
    <recommendedName>
        <fullName evidence="1">tRNA-uridine aminocarboxypropyltransferase</fullName>
        <ecNumber evidence="1">2.5.1.25</ecNumber>
    </recommendedName>
</protein>
<dbReference type="InterPro" id="IPR017896">
    <property type="entry name" value="4Fe4S_Fe-S-bd"/>
</dbReference>
<dbReference type="SMART" id="SM01144">
    <property type="entry name" value="DTW"/>
    <property type="match status" value="1"/>
</dbReference>
<keyword evidence="4" id="KW-0819">tRNA processing</keyword>
<name>A0ABQ0A899_9GAMM</name>
<dbReference type="RefSeq" id="WP_353302527.1">
    <property type="nucleotide sequence ID" value="NZ_BAABWN010000005.1"/>
</dbReference>
<feature type="domain" description="4Fe-4S ferredoxin-type" evidence="6">
    <location>
        <begin position="164"/>
        <end position="193"/>
    </location>
</feature>
<reference evidence="7 8" key="1">
    <citation type="submission" date="2024-04" db="EMBL/GenBank/DDBJ databases">
        <title>Draft genome sequence of Sessilibacter corallicola NBRC 116591.</title>
        <authorList>
            <person name="Miyakawa T."/>
            <person name="Kusuya Y."/>
            <person name="Miura T."/>
        </authorList>
    </citation>
    <scope>NUCLEOTIDE SEQUENCE [LARGE SCALE GENOMIC DNA]</scope>
    <source>
        <strain evidence="7 8">KU-00831-HH</strain>
    </source>
</reference>
<gene>
    <name evidence="7" type="ORF">NBRC116591_16820</name>
</gene>
<dbReference type="PROSITE" id="PS51379">
    <property type="entry name" value="4FE4S_FER_2"/>
    <property type="match status" value="1"/>
</dbReference>
<evidence type="ECO:0000256" key="4">
    <source>
        <dbReference type="ARBA" id="ARBA00022694"/>
    </source>
</evidence>
<evidence type="ECO:0000256" key="2">
    <source>
        <dbReference type="ARBA" id="ARBA00022679"/>
    </source>
</evidence>
<dbReference type="Pfam" id="PF03942">
    <property type="entry name" value="DTW"/>
    <property type="match status" value="1"/>
</dbReference>
<keyword evidence="3" id="KW-0949">S-adenosyl-L-methionine</keyword>
<dbReference type="PANTHER" id="PTHR21392">
    <property type="entry name" value="TRNA-URIDINE AMINOCARBOXYPROPYLTRANSFERASE 2"/>
    <property type="match status" value="1"/>
</dbReference>
<dbReference type="Proteomes" id="UP001465153">
    <property type="component" value="Unassembled WGS sequence"/>
</dbReference>
<evidence type="ECO:0000256" key="1">
    <source>
        <dbReference type="ARBA" id="ARBA00012386"/>
    </source>
</evidence>
<keyword evidence="2" id="KW-0808">Transferase</keyword>
<dbReference type="PANTHER" id="PTHR21392:SF0">
    <property type="entry name" value="TRNA-URIDINE AMINOCARBOXYPROPYLTRANSFERASE 2"/>
    <property type="match status" value="1"/>
</dbReference>
<comment type="caution">
    <text evidence="7">The sequence shown here is derived from an EMBL/GenBank/DDBJ whole genome shotgun (WGS) entry which is preliminary data.</text>
</comment>
<dbReference type="InterPro" id="IPR039262">
    <property type="entry name" value="DTWD2/TAPT"/>
</dbReference>
<dbReference type="EMBL" id="BAABWN010000005">
    <property type="protein sequence ID" value="GAA6167871.1"/>
    <property type="molecule type" value="Genomic_DNA"/>
</dbReference>
<evidence type="ECO:0000313" key="8">
    <source>
        <dbReference type="Proteomes" id="UP001465153"/>
    </source>
</evidence>
<evidence type="ECO:0000313" key="7">
    <source>
        <dbReference type="EMBL" id="GAA6167871.1"/>
    </source>
</evidence>
<dbReference type="InterPro" id="IPR005636">
    <property type="entry name" value="DTW"/>
</dbReference>
<keyword evidence="8" id="KW-1185">Reference proteome</keyword>
<dbReference type="EC" id="2.5.1.25" evidence="1"/>
<sequence>MNFQTILDSWLRIPNKSFHRDSVVDHDQIHCDCSGLIALLFDELQLKKPYGLDRPKAVHYFALLQEIGSDRIDKLLPGNLLAWRKNQLPKSGDTGHVLVIDDVPVEVAKHRFQVSVVDATKKANGLSRRIIELHTDDSEKIIGVRLHLSGDKSDAKVKRTAIYHHPLVNSRFCWGCGLPSRVCNCSAIEVSLKTPAIVILRHPKERKRTLSTVSLIKQRYPNVLVLEGEQFTPLRIPNLALLFPSDDILSEQGEGNSDQTLILIDATWRKAKRMLHLNPWLQALPKVSLSPQRLSDYLLRKVSSDENLSSVEAFAAAANDRVLAGALKPFMDKHIQLMGEDVYQRNYKNHLNYVDS</sequence>
<evidence type="ECO:0000259" key="6">
    <source>
        <dbReference type="PROSITE" id="PS51379"/>
    </source>
</evidence>
<comment type="similarity">
    <text evidence="5">Belongs to the TDD superfamily. DTWD2 family.</text>
</comment>
<evidence type="ECO:0000256" key="3">
    <source>
        <dbReference type="ARBA" id="ARBA00022691"/>
    </source>
</evidence>
<organism evidence="7 8">
    <name type="scientific">Sessilibacter corallicola</name>
    <dbReference type="NCBI Taxonomy" id="2904075"/>
    <lineage>
        <taxon>Bacteria</taxon>
        <taxon>Pseudomonadati</taxon>
        <taxon>Pseudomonadota</taxon>
        <taxon>Gammaproteobacteria</taxon>
        <taxon>Cellvibrionales</taxon>
        <taxon>Cellvibrionaceae</taxon>
        <taxon>Sessilibacter</taxon>
    </lineage>
</organism>
<accession>A0ABQ0A899</accession>
<proteinExistence type="inferred from homology"/>
<evidence type="ECO:0000256" key="5">
    <source>
        <dbReference type="ARBA" id="ARBA00034489"/>
    </source>
</evidence>